<evidence type="ECO:0000313" key="3">
    <source>
        <dbReference type="Proteomes" id="UP000485058"/>
    </source>
</evidence>
<proteinExistence type="predicted"/>
<dbReference type="GO" id="GO:0016787">
    <property type="term" value="F:hydrolase activity"/>
    <property type="evidence" value="ECO:0007669"/>
    <property type="project" value="InterPro"/>
</dbReference>
<comment type="caution">
    <text evidence="2">The sequence shown here is derived from an EMBL/GenBank/DDBJ whole genome shotgun (WGS) entry which is preliminary data.</text>
</comment>
<dbReference type="InterPro" id="IPR004843">
    <property type="entry name" value="Calcineurin-like_PHP"/>
</dbReference>
<dbReference type="InterPro" id="IPR029052">
    <property type="entry name" value="Metallo-depent_PP-like"/>
</dbReference>
<dbReference type="Proteomes" id="UP000485058">
    <property type="component" value="Unassembled WGS sequence"/>
</dbReference>
<dbReference type="SUPFAM" id="SSF56300">
    <property type="entry name" value="Metallo-dependent phosphatases"/>
    <property type="match status" value="1"/>
</dbReference>
<evidence type="ECO:0000313" key="2">
    <source>
        <dbReference type="EMBL" id="GFH23148.1"/>
    </source>
</evidence>
<gene>
    <name evidence="2" type="ORF">HaLaN_20715</name>
</gene>
<keyword evidence="3" id="KW-1185">Reference proteome</keyword>
<dbReference type="PANTHER" id="PTHR43143:SF4">
    <property type="entry name" value="CALCINEURIN-LIKE PHOSPHOESTERASE DOMAIN-CONTAINING PROTEIN"/>
    <property type="match status" value="1"/>
</dbReference>
<dbReference type="EMBL" id="BLLF01002203">
    <property type="protein sequence ID" value="GFH23148.1"/>
    <property type="molecule type" value="Genomic_DNA"/>
</dbReference>
<sequence>MQATHVGPRSGLRSLQQFQLAIVGDLHLAPEQMPLFEAARDQLVSAMGAADNPTHDTGSVACFEFARAYLDSFQVPYSLVLGNHDLEGRTADLGHVKAIGLSTTGFRSNPCSHHEVRIDDAQMAWFEQQLQESAQRPVLVFTHAPPQGCGLKVIEEVHVKNRCAWLNHSDRPARFLALAARYPNIRLWFSGHFHLSHNYKDSISVVGSTAFVQTGVIGTCNRDGHRHSRLLTGNASGWRLSTLDHDSGKLRADLAGSWDTAAAMQLLTPQQELITSDAGSGWLCSRLDCDVQDRQGQLLVEYDIASAAPIGLVCKVPPGCYVRLLGAGRQVLATADWQRDGSQVTAVEVVDTFTGGSSVYPRNEEGAFFVIYQPNKWKLKQAKMMTERQAVQV</sequence>
<dbReference type="InterPro" id="IPR051918">
    <property type="entry name" value="STPP_CPPED1"/>
</dbReference>
<dbReference type="PANTHER" id="PTHR43143">
    <property type="entry name" value="METALLOPHOSPHOESTERASE, CALCINEURIN SUPERFAMILY"/>
    <property type="match status" value="1"/>
</dbReference>
<dbReference type="Gene3D" id="3.60.21.10">
    <property type="match status" value="1"/>
</dbReference>
<accession>A0A699ZXZ0</accession>
<dbReference type="AlphaFoldDB" id="A0A699ZXZ0"/>
<dbReference type="Pfam" id="PF00149">
    <property type="entry name" value="Metallophos"/>
    <property type="match status" value="1"/>
</dbReference>
<evidence type="ECO:0000259" key="1">
    <source>
        <dbReference type="Pfam" id="PF00149"/>
    </source>
</evidence>
<name>A0A699ZXZ0_HAELA</name>
<protein>
    <submittedName>
        <fullName evidence="2">Metallophos domain-containing protein</fullName>
    </submittedName>
</protein>
<reference evidence="2 3" key="1">
    <citation type="submission" date="2020-02" db="EMBL/GenBank/DDBJ databases">
        <title>Draft genome sequence of Haematococcus lacustris strain NIES-144.</title>
        <authorList>
            <person name="Morimoto D."/>
            <person name="Nakagawa S."/>
            <person name="Yoshida T."/>
            <person name="Sawayama S."/>
        </authorList>
    </citation>
    <scope>NUCLEOTIDE SEQUENCE [LARGE SCALE GENOMIC DNA]</scope>
    <source>
        <strain evidence="2 3">NIES-144</strain>
    </source>
</reference>
<organism evidence="2 3">
    <name type="scientific">Haematococcus lacustris</name>
    <name type="common">Green alga</name>
    <name type="synonym">Haematococcus pluvialis</name>
    <dbReference type="NCBI Taxonomy" id="44745"/>
    <lineage>
        <taxon>Eukaryota</taxon>
        <taxon>Viridiplantae</taxon>
        <taxon>Chlorophyta</taxon>
        <taxon>core chlorophytes</taxon>
        <taxon>Chlorophyceae</taxon>
        <taxon>CS clade</taxon>
        <taxon>Chlamydomonadales</taxon>
        <taxon>Haematococcaceae</taxon>
        <taxon>Haematococcus</taxon>
    </lineage>
</organism>
<feature type="domain" description="Calcineurin-like phosphoesterase" evidence="1">
    <location>
        <begin position="21"/>
        <end position="194"/>
    </location>
</feature>